<dbReference type="Pfam" id="PF16099">
    <property type="entry name" value="RMI1_C"/>
    <property type="match status" value="1"/>
</dbReference>
<proteinExistence type="predicted"/>
<dbReference type="EMBL" id="JTDY01001272">
    <property type="protein sequence ID" value="KOB74331.1"/>
    <property type="molecule type" value="Genomic_DNA"/>
</dbReference>
<name>A0A0L7LGK8_OPEBR</name>
<dbReference type="GO" id="GO:0000712">
    <property type="term" value="P:resolution of meiotic recombination intermediates"/>
    <property type="evidence" value="ECO:0007669"/>
    <property type="project" value="TreeGrafter"/>
</dbReference>
<dbReference type="AlphaFoldDB" id="A0A0L7LGK8"/>
<dbReference type="GO" id="GO:0016604">
    <property type="term" value="C:nuclear body"/>
    <property type="evidence" value="ECO:0007669"/>
    <property type="project" value="TreeGrafter"/>
</dbReference>
<dbReference type="GO" id="GO:0000166">
    <property type="term" value="F:nucleotide binding"/>
    <property type="evidence" value="ECO:0007669"/>
    <property type="project" value="InterPro"/>
</dbReference>
<dbReference type="InterPro" id="IPR032199">
    <property type="entry name" value="RMI1_C"/>
</dbReference>
<keyword evidence="3" id="KW-1185">Reference proteome</keyword>
<comment type="caution">
    <text evidence="2">The sequence shown here is derived from an EMBL/GenBank/DDBJ whole genome shotgun (WGS) entry which is preliminary data.</text>
</comment>
<evidence type="ECO:0000313" key="3">
    <source>
        <dbReference type="Proteomes" id="UP000037510"/>
    </source>
</evidence>
<evidence type="ECO:0000313" key="2">
    <source>
        <dbReference type="EMBL" id="KOB74331.1"/>
    </source>
</evidence>
<sequence>CVEYLCEDSNNTEADIKRCAREQWLLNDLKEICPGSLPVNLKDQRKTVLNGRFQNLKLQKVNMENVEATSNYEDKISSHRGMLLLTEGAIELLGGEVGELSVSNSLAGLLSAKLGLPMTQAADLNPTVGHPRNATIPTPHSEVPPPALIHEPPVDHRPVARVTSRQASGAFFDDDTDIDIDELAEIEAQITDVSTKRQLTNALSNPEKKIKIDLTTNDEDYLREMEAVFDAGNNEPCTSINKGPIPLSVEPYVYIKQINDLPDSKRLGRVFNVKVQIMKLLSKLSVGKDGWTLKCTIVDGTGSIDVDFTSQVLSELVGFTPQE</sequence>
<feature type="non-terminal residue" evidence="2">
    <location>
        <position position="323"/>
    </location>
</feature>
<feature type="domain" description="RecQ-mediated genome instability protein 1 C-terminal OB-fold" evidence="1">
    <location>
        <begin position="250"/>
        <end position="323"/>
    </location>
</feature>
<reference evidence="2 3" key="1">
    <citation type="journal article" date="2015" name="Genome Biol. Evol.">
        <title>The genome of winter moth (Operophtera brumata) provides a genomic perspective on sexual dimorphism and phenology.</title>
        <authorList>
            <person name="Derks M.F."/>
            <person name="Smit S."/>
            <person name="Salis L."/>
            <person name="Schijlen E."/>
            <person name="Bossers A."/>
            <person name="Mateman C."/>
            <person name="Pijl A.S."/>
            <person name="de Ridder D."/>
            <person name="Groenen M.A."/>
            <person name="Visser M.E."/>
            <person name="Megens H.J."/>
        </authorList>
    </citation>
    <scope>NUCLEOTIDE SEQUENCE [LARGE SCALE GENOMIC DNA]</scope>
    <source>
        <strain evidence="2">WM2013NL</strain>
        <tissue evidence="2">Head and thorax</tissue>
    </source>
</reference>
<dbReference type="PANTHER" id="PTHR14790">
    <property type="entry name" value="RECQ-MEDIATED GENOME INSTABILITY PROTEIN 1 RMI1"/>
    <property type="match status" value="1"/>
</dbReference>
<evidence type="ECO:0000259" key="1">
    <source>
        <dbReference type="Pfam" id="PF16099"/>
    </source>
</evidence>
<organism evidence="2 3">
    <name type="scientific">Operophtera brumata</name>
    <name type="common">Winter moth</name>
    <name type="synonym">Phalaena brumata</name>
    <dbReference type="NCBI Taxonomy" id="104452"/>
    <lineage>
        <taxon>Eukaryota</taxon>
        <taxon>Metazoa</taxon>
        <taxon>Ecdysozoa</taxon>
        <taxon>Arthropoda</taxon>
        <taxon>Hexapoda</taxon>
        <taxon>Insecta</taxon>
        <taxon>Pterygota</taxon>
        <taxon>Neoptera</taxon>
        <taxon>Endopterygota</taxon>
        <taxon>Lepidoptera</taxon>
        <taxon>Glossata</taxon>
        <taxon>Ditrysia</taxon>
        <taxon>Geometroidea</taxon>
        <taxon>Geometridae</taxon>
        <taxon>Larentiinae</taxon>
        <taxon>Operophtera</taxon>
    </lineage>
</organism>
<protein>
    <submittedName>
        <fullName evidence="2">RecQ-mediated genome instability protein 1</fullName>
    </submittedName>
</protein>
<dbReference type="Proteomes" id="UP000037510">
    <property type="component" value="Unassembled WGS sequence"/>
</dbReference>
<feature type="non-terminal residue" evidence="2">
    <location>
        <position position="1"/>
    </location>
</feature>
<dbReference type="GO" id="GO:0000724">
    <property type="term" value="P:double-strand break repair via homologous recombination"/>
    <property type="evidence" value="ECO:0007669"/>
    <property type="project" value="TreeGrafter"/>
</dbReference>
<dbReference type="STRING" id="104452.A0A0L7LGK8"/>
<accession>A0A0L7LGK8</accession>
<dbReference type="Gene3D" id="2.40.50.510">
    <property type="match status" value="1"/>
</dbReference>
<dbReference type="GO" id="GO:0031422">
    <property type="term" value="C:RecQ family helicase-topoisomerase III complex"/>
    <property type="evidence" value="ECO:0007669"/>
    <property type="project" value="TreeGrafter"/>
</dbReference>
<dbReference type="PANTHER" id="PTHR14790:SF15">
    <property type="entry name" value="RECQ-MEDIATED GENOME INSTABILITY PROTEIN 1"/>
    <property type="match status" value="1"/>
</dbReference>
<gene>
    <name evidence="2" type="ORF">OBRU01_09425</name>
</gene>